<gene>
    <name evidence="2" type="ORF">M9189_07015</name>
</gene>
<evidence type="ECO:0000256" key="1">
    <source>
        <dbReference type="PROSITE-ProRule" id="PRU00339"/>
    </source>
</evidence>
<dbReference type="AlphaFoldDB" id="A0A9J6ZLL2"/>
<evidence type="ECO:0000313" key="3">
    <source>
        <dbReference type="Proteomes" id="UP001056426"/>
    </source>
</evidence>
<dbReference type="Proteomes" id="UP001056426">
    <property type="component" value="Chromosome"/>
</dbReference>
<reference evidence="2" key="2">
    <citation type="submission" date="2022-06" db="EMBL/GenBank/DDBJ databases">
        <title>Xiashengella guii gen. nov. sp. nov., a bacterium isolated form anaerobic digestion tank.</title>
        <authorList>
            <person name="Huang H."/>
        </authorList>
    </citation>
    <scope>NUCLEOTIDE SEQUENCE</scope>
    <source>
        <strain evidence="2">Ai-910</strain>
    </source>
</reference>
<name>A0A9J6ZLL2_9BACT</name>
<dbReference type="KEGG" id="alkq:M9189_07015"/>
<evidence type="ECO:0008006" key="4">
    <source>
        <dbReference type="Google" id="ProtNLM"/>
    </source>
</evidence>
<proteinExistence type="predicted"/>
<dbReference type="RefSeq" id="WP_250721977.1">
    <property type="nucleotide sequence ID" value="NZ_CP098400.1"/>
</dbReference>
<dbReference type="SUPFAM" id="SSF48452">
    <property type="entry name" value="TPR-like"/>
    <property type="match status" value="1"/>
</dbReference>
<sequence length="474" mass="54565">MRSRFSLSRARQVALSAGITLLLSSCATFYQKTAILQEKIAAGDFQAAYKELEKDKKWAEDNHRVLYFMNRGLVHFMLGEHEASNEYFNKADYYIEDYSKSFGTEALALVTNPMARPYKPEDFESIMIHFYKAFNFIAMNDYESALVECRRIDIRLMQFNEKYKENKSRYTRDAFAHNLMGMIYQAAGDYNNAFIAYRNALEIYESDYNELFGVTPPLQLKLDLLYCAKKVGFNSEVRFYEEKYALKTPEMKDGQGDLVYIWMNGLGPVKAEWSLNLTNMGYKDGLLLFGSEELNFSYPITLSSVSSSTQSQLKDLSVIRVAFPKYVERPPVYVGAQLNYNGESHKLEMAENINKIAFQSLRDRMLREIGNNLLRIATKQAMEYVARKENDNLGAIVSIVNAMTEKADTRNWQSLPYSLYYTRVSMPEGEQVLTLEQQDSFGKLTSEEVKVNIKAGKSAFQIYHQLASYPMLQP</sequence>
<accession>A0A9J6ZLL2</accession>
<feature type="repeat" description="TPR" evidence="1">
    <location>
        <begin position="174"/>
        <end position="207"/>
    </location>
</feature>
<evidence type="ECO:0000313" key="2">
    <source>
        <dbReference type="EMBL" id="URW78613.1"/>
    </source>
</evidence>
<dbReference type="InterPro" id="IPR019734">
    <property type="entry name" value="TPR_rpt"/>
</dbReference>
<keyword evidence="3" id="KW-1185">Reference proteome</keyword>
<dbReference type="PROSITE" id="PS51257">
    <property type="entry name" value="PROKAR_LIPOPROTEIN"/>
    <property type="match status" value="1"/>
</dbReference>
<dbReference type="InterPro" id="IPR011990">
    <property type="entry name" value="TPR-like_helical_dom_sf"/>
</dbReference>
<reference evidence="2" key="1">
    <citation type="submission" date="2022-05" db="EMBL/GenBank/DDBJ databases">
        <authorList>
            <person name="Sun X."/>
        </authorList>
    </citation>
    <scope>NUCLEOTIDE SEQUENCE</scope>
    <source>
        <strain evidence="2">Ai-910</strain>
    </source>
</reference>
<dbReference type="Gene3D" id="1.25.40.10">
    <property type="entry name" value="Tetratricopeptide repeat domain"/>
    <property type="match status" value="1"/>
</dbReference>
<dbReference type="PROSITE" id="PS50005">
    <property type="entry name" value="TPR"/>
    <property type="match status" value="1"/>
</dbReference>
<organism evidence="2 3">
    <name type="scientific">Xiashengella succiniciproducens</name>
    <dbReference type="NCBI Taxonomy" id="2949635"/>
    <lineage>
        <taxon>Bacteria</taxon>
        <taxon>Pseudomonadati</taxon>
        <taxon>Bacteroidota</taxon>
        <taxon>Bacteroidia</taxon>
        <taxon>Marinilabiliales</taxon>
        <taxon>Marinilabiliaceae</taxon>
        <taxon>Xiashengella</taxon>
    </lineage>
</organism>
<protein>
    <recommendedName>
        <fullName evidence="4">Tetratricopeptide repeat protein</fullName>
    </recommendedName>
</protein>
<dbReference type="SMART" id="SM00028">
    <property type="entry name" value="TPR"/>
    <property type="match status" value="2"/>
</dbReference>
<keyword evidence="1" id="KW-0802">TPR repeat</keyword>
<dbReference type="EMBL" id="CP098400">
    <property type="protein sequence ID" value="URW78613.1"/>
    <property type="molecule type" value="Genomic_DNA"/>
</dbReference>